<dbReference type="EMBL" id="KV419424">
    <property type="protein sequence ID" value="KZS89907.1"/>
    <property type="molecule type" value="Genomic_DNA"/>
</dbReference>
<dbReference type="OrthoDB" id="432234at2759"/>
<keyword evidence="1" id="KW-0234">DNA repair</keyword>
<dbReference type="EC" id="5.6.2.3" evidence="1"/>
<keyword evidence="1" id="KW-0227">DNA damage</keyword>
<evidence type="ECO:0000313" key="4">
    <source>
        <dbReference type="Proteomes" id="UP000076722"/>
    </source>
</evidence>
<dbReference type="PANTHER" id="PTHR47642">
    <property type="entry name" value="ATP-DEPENDENT DNA HELICASE"/>
    <property type="match status" value="1"/>
</dbReference>
<keyword evidence="1" id="KW-0347">Helicase</keyword>
<dbReference type="GO" id="GO:0043139">
    <property type="term" value="F:5'-3' DNA helicase activity"/>
    <property type="evidence" value="ECO:0007669"/>
    <property type="project" value="UniProtKB-EC"/>
</dbReference>
<name>A0A164QRT8_9AGAM</name>
<organism evidence="3 4">
    <name type="scientific">Sistotremastrum niveocremeum HHB9708</name>
    <dbReference type="NCBI Taxonomy" id="1314777"/>
    <lineage>
        <taxon>Eukaryota</taxon>
        <taxon>Fungi</taxon>
        <taxon>Dikarya</taxon>
        <taxon>Basidiomycota</taxon>
        <taxon>Agaricomycotina</taxon>
        <taxon>Agaricomycetes</taxon>
        <taxon>Sistotremastrales</taxon>
        <taxon>Sistotremastraceae</taxon>
        <taxon>Sertulicium</taxon>
        <taxon>Sertulicium niveocremeum</taxon>
    </lineage>
</organism>
<keyword evidence="1" id="KW-0547">Nucleotide-binding</keyword>
<gene>
    <name evidence="3" type="ORF">SISNIDRAFT_400321</name>
</gene>
<dbReference type="GO" id="GO:0006281">
    <property type="term" value="P:DNA repair"/>
    <property type="evidence" value="ECO:0007669"/>
    <property type="project" value="UniProtKB-KW"/>
</dbReference>
<feature type="non-terminal residue" evidence="3">
    <location>
        <position position="136"/>
    </location>
</feature>
<reference evidence="3 4" key="1">
    <citation type="journal article" date="2016" name="Mol. Biol. Evol.">
        <title>Comparative Genomics of Early-Diverging Mushroom-Forming Fungi Provides Insights into the Origins of Lignocellulose Decay Capabilities.</title>
        <authorList>
            <person name="Nagy L.G."/>
            <person name="Riley R."/>
            <person name="Tritt A."/>
            <person name="Adam C."/>
            <person name="Daum C."/>
            <person name="Floudas D."/>
            <person name="Sun H."/>
            <person name="Yadav J.S."/>
            <person name="Pangilinan J."/>
            <person name="Larsson K.H."/>
            <person name="Matsuura K."/>
            <person name="Barry K."/>
            <person name="Labutti K."/>
            <person name="Kuo R."/>
            <person name="Ohm R.A."/>
            <person name="Bhattacharya S.S."/>
            <person name="Shirouzu T."/>
            <person name="Yoshinaga Y."/>
            <person name="Martin F.M."/>
            <person name="Grigoriev I.V."/>
            <person name="Hibbett D.S."/>
        </authorList>
    </citation>
    <scope>NUCLEOTIDE SEQUENCE [LARGE SCALE GENOMIC DNA]</scope>
    <source>
        <strain evidence="3 4">HHB9708</strain>
    </source>
</reference>
<dbReference type="GO" id="GO:0016887">
    <property type="term" value="F:ATP hydrolysis activity"/>
    <property type="evidence" value="ECO:0007669"/>
    <property type="project" value="RHEA"/>
</dbReference>
<dbReference type="SUPFAM" id="SSF52540">
    <property type="entry name" value="P-loop containing nucleoside triphosphate hydrolases"/>
    <property type="match status" value="1"/>
</dbReference>
<dbReference type="GO" id="GO:0006310">
    <property type="term" value="P:DNA recombination"/>
    <property type="evidence" value="ECO:0007669"/>
    <property type="project" value="UniProtKB-KW"/>
</dbReference>
<dbReference type="Gene3D" id="3.40.50.300">
    <property type="entry name" value="P-loop containing nucleotide triphosphate hydrolases"/>
    <property type="match status" value="1"/>
</dbReference>
<dbReference type="STRING" id="1314777.A0A164QRT8"/>
<feature type="non-terminal residue" evidence="3">
    <location>
        <position position="1"/>
    </location>
</feature>
<accession>A0A164QRT8</accession>
<dbReference type="InterPro" id="IPR051055">
    <property type="entry name" value="PIF1_helicase"/>
</dbReference>
<proteinExistence type="inferred from homology"/>
<dbReference type="GO" id="GO:0000723">
    <property type="term" value="P:telomere maintenance"/>
    <property type="evidence" value="ECO:0007669"/>
    <property type="project" value="InterPro"/>
</dbReference>
<sequence length="136" mass="14810">LLDSISTQYTLNAQQKLAFRTVCLHSVSGDVPLRMYLGGPGGTGKSRVIQALSEWFSRRQQSRRLRLASYTGVAASNIDGATLHSVLMLSQRAFGASAKKNATAQMMTVWEGVDYLLIDEVSMVGCTMLSNIHDAL</sequence>
<dbReference type="Pfam" id="PF05970">
    <property type="entry name" value="PIF1"/>
    <property type="match status" value="1"/>
</dbReference>
<comment type="similarity">
    <text evidence="1">Belongs to the helicase family.</text>
</comment>
<feature type="domain" description="DNA helicase Pif1-like DEAD-box helicase" evidence="2">
    <location>
        <begin position="11"/>
        <end position="129"/>
    </location>
</feature>
<evidence type="ECO:0000256" key="1">
    <source>
        <dbReference type="RuleBase" id="RU363044"/>
    </source>
</evidence>
<comment type="catalytic activity">
    <reaction evidence="1">
        <text>ATP + H2O = ADP + phosphate + H(+)</text>
        <dbReference type="Rhea" id="RHEA:13065"/>
        <dbReference type="ChEBI" id="CHEBI:15377"/>
        <dbReference type="ChEBI" id="CHEBI:15378"/>
        <dbReference type="ChEBI" id="CHEBI:30616"/>
        <dbReference type="ChEBI" id="CHEBI:43474"/>
        <dbReference type="ChEBI" id="CHEBI:456216"/>
        <dbReference type="EC" id="5.6.2.3"/>
    </reaction>
</comment>
<dbReference type="InterPro" id="IPR027417">
    <property type="entry name" value="P-loop_NTPase"/>
</dbReference>
<keyword evidence="1" id="KW-0067">ATP-binding</keyword>
<comment type="cofactor">
    <cofactor evidence="1">
        <name>Mg(2+)</name>
        <dbReference type="ChEBI" id="CHEBI:18420"/>
    </cofactor>
</comment>
<dbReference type="GO" id="GO:0005524">
    <property type="term" value="F:ATP binding"/>
    <property type="evidence" value="ECO:0007669"/>
    <property type="project" value="UniProtKB-KW"/>
</dbReference>
<protein>
    <recommendedName>
        <fullName evidence="1">ATP-dependent DNA helicase</fullName>
        <ecNumber evidence="1">5.6.2.3</ecNumber>
    </recommendedName>
</protein>
<dbReference type="InterPro" id="IPR010285">
    <property type="entry name" value="DNA_helicase_pif1-like_DEAD"/>
</dbReference>
<evidence type="ECO:0000313" key="3">
    <source>
        <dbReference type="EMBL" id="KZS89907.1"/>
    </source>
</evidence>
<evidence type="ECO:0000259" key="2">
    <source>
        <dbReference type="Pfam" id="PF05970"/>
    </source>
</evidence>
<dbReference type="AlphaFoldDB" id="A0A164QRT8"/>
<dbReference type="Proteomes" id="UP000076722">
    <property type="component" value="Unassembled WGS sequence"/>
</dbReference>
<keyword evidence="1" id="KW-0378">Hydrolase</keyword>
<keyword evidence="1" id="KW-0233">DNA recombination</keyword>
<keyword evidence="4" id="KW-1185">Reference proteome</keyword>